<evidence type="ECO:0000256" key="2">
    <source>
        <dbReference type="ARBA" id="ARBA00022692"/>
    </source>
</evidence>
<dbReference type="EMBL" id="HG994369">
    <property type="protein sequence ID" value="CAF1923752.1"/>
    <property type="molecule type" value="Genomic_DNA"/>
</dbReference>
<accession>A0A816KVN5</accession>
<dbReference type="GO" id="GO:0016020">
    <property type="term" value="C:membrane"/>
    <property type="evidence" value="ECO:0007669"/>
    <property type="project" value="UniProtKB-SubCell"/>
</dbReference>
<dbReference type="Proteomes" id="UP001295469">
    <property type="component" value="Chromosome C05"/>
</dbReference>
<evidence type="ECO:0000256" key="6">
    <source>
        <dbReference type="ARBA" id="ARBA00023170"/>
    </source>
</evidence>
<proteinExistence type="predicted"/>
<evidence type="ECO:0000256" key="3">
    <source>
        <dbReference type="ARBA" id="ARBA00022729"/>
    </source>
</evidence>
<keyword evidence="6" id="KW-0675">Receptor</keyword>
<keyword evidence="3" id="KW-0732">Signal</keyword>
<evidence type="ECO:0000313" key="8">
    <source>
        <dbReference type="EMBL" id="CAF1923752.1"/>
    </source>
</evidence>
<keyword evidence="2" id="KW-0812">Transmembrane</keyword>
<dbReference type="PANTHER" id="PTHR48061">
    <property type="entry name" value="LEUCINE-RICH REPEAT RECEPTOR PROTEIN KINASE EMS1-LIKE-RELATED"/>
    <property type="match status" value="1"/>
</dbReference>
<keyword evidence="5" id="KW-0472">Membrane</keyword>
<keyword evidence="7" id="KW-0325">Glycoprotein</keyword>
<dbReference type="PANTHER" id="PTHR48061:SF2">
    <property type="entry name" value="RECEPTOR LIKE PROTEIN 30-LIKE"/>
    <property type="match status" value="1"/>
</dbReference>
<comment type="subcellular location">
    <subcellularLocation>
        <location evidence="1">Membrane</location>
        <topology evidence="1">Single-pass type I membrane protein</topology>
    </subcellularLocation>
</comment>
<evidence type="ECO:0000256" key="5">
    <source>
        <dbReference type="ARBA" id="ARBA00023136"/>
    </source>
</evidence>
<protein>
    <submittedName>
        <fullName evidence="8">(rape) hypothetical protein</fullName>
    </submittedName>
</protein>
<evidence type="ECO:0000256" key="7">
    <source>
        <dbReference type="ARBA" id="ARBA00023180"/>
    </source>
</evidence>
<dbReference type="SMART" id="SM00364">
    <property type="entry name" value="LRR_BAC"/>
    <property type="match status" value="2"/>
</dbReference>
<evidence type="ECO:0000256" key="4">
    <source>
        <dbReference type="ARBA" id="ARBA00022989"/>
    </source>
</evidence>
<organism evidence="8">
    <name type="scientific">Brassica napus</name>
    <name type="common">Rape</name>
    <dbReference type="NCBI Taxonomy" id="3708"/>
    <lineage>
        <taxon>Eukaryota</taxon>
        <taxon>Viridiplantae</taxon>
        <taxon>Streptophyta</taxon>
        <taxon>Embryophyta</taxon>
        <taxon>Tracheophyta</taxon>
        <taxon>Spermatophyta</taxon>
        <taxon>Magnoliopsida</taxon>
        <taxon>eudicotyledons</taxon>
        <taxon>Gunneridae</taxon>
        <taxon>Pentapetalae</taxon>
        <taxon>rosids</taxon>
        <taxon>malvids</taxon>
        <taxon>Brassicales</taxon>
        <taxon>Brassicaceae</taxon>
        <taxon>Brassiceae</taxon>
        <taxon>Brassica</taxon>
    </lineage>
</organism>
<dbReference type="AlphaFoldDB" id="A0A816KVN5"/>
<reference evidence="8" key="1">
    <citation type="submission" date="2021-01" db="EMBL/GenBank/DDBJ databases">
        <authorList>
            <consortium name="Genoscope - CEA"/>
            <person name="William W."/>
        </authorList>
    </citation>
    <scope>NUCLEOTIDE SEQUENCE</scope>
</reference>
<sequence length="137" mass="15546">MRYMVASNNDFTGEIPLSLCNPKNLSVLDFSNNNFSGSVPNCLSESLTVLNLRDNKLRRLPDMFYRSDSLKTLDVGHNQITGKLPRSLVSCTSLEILNVESNKNHRYFPVLAEVSTEPASRYLTIKRIIWSYNLSSK</sequence>
<dbReference type="PROSITE" id="PS51450">
    <property type="entry name" value="LRR"/>
    <property type="match status" value="1"/>
</dbReference>
<dbReference type="Pfam" id="PF13855">
    <property type="entry name" value="LRR_8"/>
    <property type="match status" value="1"/>
</dbReference>
<dbReference type="InterPro" id="IPR001611">
    <property type="entry name" value="Leu-rich_rpt"/>
</dbReference>
<dbReference type="InterPro" id="IPR046956">
    <property type="entry name" value="RLP23-like"/>
</dbReference>
<dbReference type="Gene3D" id="3.80.10.10">
    <property type="entry name" value="Ribonuclease Inhibitor"/>
    <property type="match status" value="1"/>
</dbReference>
<dbReference type="InterPro" id="IPR032675">
    <property type="entry name" value="LRR_dom_sf"/>
</dbReference>
<dbReference type="Pfam" id="PF00560">
    <property type="entry name" value="LRR_1"/>
    <property type="match status" value="2"/>
</dbReference>
<keyword evidence="4" id="KW-1133">Transmembrane helix</keyword>
<gene>
    <name evidence="8" type="ORF">DARMORV10_C05P03230.1</name>
</gene>
<dbReference type="SUPFAM" id="SSF52058">
    <property type="entry name" value="L domain-like"/>
    <property type="match status" value="1"/>
</dbReference>
<name>A0A816KVN5_BRANA</name>
<evidence type="ECO:0000256" key="1">
    <source>
        <dbReference type="ARBA" id="ARBA00004479"/>
    </source>
</evidence>